<evidence type="ECO:0008006" key="2">
    <source>
        <dbReference type="Google" id="ProtNLM"/>
    </source>
</evidence>
<reference evidence="1" key="1">
    <citation type="journal article" date="2008" name="Proc. Natl. Acad. Sci. U.S.A.">
        <title>Whole-genome comparison of disease and carriage strains provides insights into virulence evolution in Neisseria meningitidis.</title>
        <authorList>
            <person name="Schoen C."/>
            <person name="Blom J."/>
            <person name="Claus H."/>
            <person name="Schramm-Glueck A."/>
            <person name="Brandt P."/>
            <person name="Mueller T."/>
            <person name="Goesmann A."/>
            <person name="Joseph B."/>
            <person name="Konietzny S."/>
            <person name="Kurzai O."/>
            <person name="Schmitt C."/>
            <person name="Friedrich T."/>
            <person name="Linke B."/>
            <person name="Vogel U."/>
            <person name="Frosch M."/>
        </authorList>
    </citation>
    <scope>NUCLEOTIDE SEQUENCE</scope>
    <source>
        <strain evidence="1">Alpha153</strain>
    </source>
</reference>
<gene>
    <name evidence="1" type="ORF">NME_1187</name>
</gene>
<protein>
    <recommendedName>
        <fullName evidence="2">Dioxygenase</fullName>
    </recommendedName>
</protein>
<evidence type="ECO:0000313" key="1">
    <source>
        <dbReference type="EMBL" id="CBA06607.1"/>
    </source>
</evidence>
<sequence length="100" mass="11414">MGRSNTFPAQQMTQCRLKPFQTAFPPSARTRTMSELNRLIQTESVAVIEETLNFLLYECSIDDAPSAEEIAVWRDMLAARGGKFLRLSKLCQTWLEEEQA</sequence>
<dbReference type="EMBL" id="AM889137">
    <property type="protein sequence ID" value="CBA06607.1"/>
    <property type="molecule type" value="Genomic_DNA"/>
</dbReference>
<proteinExistence type="predicted"/>
<accession>C6SD19</accession>
<name>C6SD19_NEIME</name>
<dbReference type="AlphaFoldDB" id="C6SD19"/>
<organism evidence="1">
    <name type="scientific">Neisseria meningitidis alpha153</name>
    <dbReference type="NCBI Taxonomy" id="663926"/>
    <lineage>
        <taxon>Bacteria</taxon>
        <taxon>Pseudomonadati</taxon>
        <taxon>Pseudomonadota</taxon>
        <taxon>Betaproteobacteria</taxon>
        <taxon>Neisseriales</taxon>
        <taxon>Neisseriaceae</taxon>
        <taxon>Neisseria</taxon>
    </lineage>
</organism>